<comment type="caution">
    <text evidence="2">The sequence shown here is derived from an EMBL/GenBank/DDBJ whole genome shotgun (WGS) entry which is preliminary data.</text>
</comment>
<protein>
    <recommendedName>
        <fullName evidence="3">Division initiation protein</fullName>
    </recommendedName>
</protein>
<dbReference type="AlphaFoldDB" id="A0A645BZW0"/>
<evidence type="ECO:0000313" key="2">
    <source>
        <dbReference type="EMBL" id="MPM68633.1"/>
    </source>
</evidence>
<reference evidence="2" key="1">
    <citation type="submission" date="2019-08" db="EMBL/GenBank/DDBJ databases">
        <authorList>
            <person name="Kucharzyk K."/>
            <person name="Murdoch R.W."/>
            <person name="Higgins S."/>
            <person name="Loffler F."/>
        </authorList>
    </citation>
    <scope>NUCLEOTIDE SEQUENCE</scope>
</reference>
<gene>
    <name evidence="2" type="ORF">SDC9_115567</name>
</gene>
<evidence type="ECO:0000256" key="1">
    <source>
        <dbReference type="SAM" id="Coils"/>
    </source>
</evidence>
<accession>A0A645BZW0</accession>
<feature type="coiled-coil region" evidence="1">
    <location>
        <begin position="44"/>
        <end position="82"/>
    </location>
</feature>
<organism evidence="2">
    <name type="scientific">bioreactor metagenome</name>
    <dbReference type="NCBI Taxonomy" id="1076179"/>
    <lineage>
        <taxon>unclassified sequences</taxon>
        <taxon>metagenomes</taxon>
        <taxon>ecological metagenomes</taxon>
    </lineage>
</organism>
<proteinExistence type="predicted"/>
<dbReference type="EMBL" id="VSSQ01022364">
    <property type="protein sequence ID" value="MPM68633.1"/>
    <property type="molecule type" value="Genomic_DNA"/>
</dbReference>
<dbReference type="PANTHER" id="PTHR37313:SF2">
    <property type="entry name" value="UPF0749 PROTEIN YLXX"/>
    <property type="match status" value="1"/>
</dbReference>
<dbReference type="InterPro" id="IPR010273">
    <property type="entry name" value="DUF881"/>
</dbReference>
<sequence>MKKFVYQLTMGLIFLLFGFMVTSQLNMREKQAAVADNNKQSPEILVENEQLKKTRDELQKKVNELSEKSQNYEAAAAGKTDESNLLVQELQETRLRAGLSDVKGPGIVIYITPKANLFGSSVDRQPILDFDLLSIVNELYAVGAEAISINDIRLTNRSGIRAAGNGIMINNEKVSPQKRVTIKAIGDKKTFSETLNFYGAFSKHLEDSCEISVEPGDEVIIKKGQDSLKYEYVKEVEK</sequence>
<dbReference type="Pfam" id="PF05949">
    <property type="entry name" value="DUF881"/>
    <property type="match status" value="1"/>
</dbReference>
<keyword evidence="1" id="KW-0175">Coiled coil</keyword>
<dbReference type="Gene3D" id="3.30.70.1880">
    <property type="entry name" value="Protein of unknown function DUF881"/>
    <property type="match status" value="1"/>
</dbReference>
<evidence type="ECO:0008006" key="3">
    <source>
        <dbReference type="Google" id="ProtNLM"/>
    </source>
</evidence>
<name>A0A645BZW0_9ZZZZ</name>
<dbReference type="PANTHER" id="PTHR37313">
    <property type="entry name" value="UPF0749 PROTEIN RV1825"/>
    <property type="match status" value="1"/>
</dbReference>